<evidence type="ECO:0000313" key="2">
    <source>
        <dbReference type="EMBL" id="MDL9979219.1"/>
    </source>
</evidence>
<dbReference type="RefSeq" id="WP_286288083.1">
    <property type="nucleotide sequence ID" value="NZ_JASXSZ010000002.1"/>
</dbReference>
<dbReference type="PANTHER" id="PTHR30543:SF21">
    <property type="entry name" value="NAD(P)H-DEPENDENT FMN REDUCTASE LOT6"/>
    <property type="match status" value="1"/>
</dbReference>
<dbReference type="EC" id="2.3.1.-" evidence="2"/>
<gene>
    <name evidence="2" type="ORF">QSV35_07725</name>
</gene>
<organism evidence="2 3">
    <name type="scientific">Microbacterium candidum</name>
    <dbReference type="NCBI Taxonomy" id="3041922"/>
    <lineage>
        <taxon>Bacteria</taxon>
        <taxon>Bacillati</taxon>
        <taxon>Actinomycetota</taxon>
        <taxon>Actinomycetes</taxon>
        <taxon>Micrococcales</taxon>
        <taxon>Microbacteriaceae</taxon>
        <taxon>Microbacterium</taxon>
    </lineage>
</organism>
<name>A0ABT7MXN8_9MICO</name>
<dbReference type="SUPFAM" id="SSF52218">
    <property type="entry name" value="Flavoproteins"/>
    <property type="match status" value="1"/>
</dbReference>
<comment type="caution">
    <text evidence="2">The sequence shown here is derived from an EMBL/GenBank/DDBJ whole genome shotgun (WGS) entry which is preliminary data.</text>
</comment>
<keyword evidence="2" id="KW-0012">Acyltransferase</keyword>
<keyword evidence="3" id="KW-1185">Reference proteome</keyword>
<reference evidence="2 3" key="1">
    <citation type="submission" date="2023-06" db="EMBL/GenBank/DDBJ databases">
        <title>Microbacterium sp. nov., isolated from a waste landfill.</title>
        <authorList>
            <person name="Wen W."/>
        </authorList>
    </citation>
    <scope>NUCLEOTIDE SEQUENCE [LARGE SCALE GENOMIC DNA]</scope>
    <source>
        <strain evidence="2 3">ASV49</strain>
    </source>
</reference>
<dbReference type="EMBL" id="JASXSZ010000002">
    <property type="protein sequence ID" value="MDL9979219.1"/>
    <property type="molecule type" value="Genomic_DNA"/>
</dbReference>
<dbReference type="PROSITE" id="PS51186">
    <property type="entry name" value="GNAT"/>
    <property type="match status" value="1"/>
</dbReference>
<dbReference type="InterPro" id="IPR005025">
    <property type="entry name" value="FMN_Rdtase-like_dom"/>
</dbReference>
<dbReference type="PANTHER" id="PTHR30543">
    <property type="entry name" value="CHROMATE REDUCTASE"/>
    <property type="match status" value="1"/>
</dbReference>
<dbReference type="InterPro" id="IPR029039">
    <property type="entry name" value="Flavoprotein-like_sf"/>
</dbReference>
<proteinExistence type="predicted"/>
<feature type="domain" description="N-acetyltransferase" evidence="1">
    <location>
        <begin position="202"/>
        <end position="349"/>
    </location>
</feature>
<dbReference type="Gene3D" id="3.40.630.30">
    <property type="match status" value="1"/>
</dbReference>
<dbReference type="Proteomes" id="UP001235064">
    <property type="component" value="Unassembled WGS sequence"/>
</dbReference>
<keyword evidence="2" id="KW-0808">Transferase</keyword>
<dbReference type="CDD" id="cd04301">
    <property type="entry name" value="NAT_SF"/>
    <property type="match status" value="1"/>
</dbReference>
<dbReference type="Gene3D" id="3.40.50.360">
    <property type="match status" value="1"/>
</dbReference>
<dbReference type="InterPro" id="IPR050712">
    <property type="entry name" value="NAD(P)H-dep_reductase"/>
</dbReference>
<dbReference type="Pfam" id="PF13508">
    <property type="entry name" value="Acetyltransf_7"/>
    <property type="match status" value="1"/>
</dbReference>
<protein>
    <submittedName>
        <fullName evidence="2">GNAT family N-acetyltransferase</fullName>
        <ecNumber evidence="2">2.3.1.-</ecNumber>
    </submittedName>
</protein>
<dbReference type="InterPro" id="IPR000182">
    <property type="entry name" value="GNAT_dom"/>
</dbReference>
<accession>A0ABT7MXN8</accession>
<sequence length="354" mass="38686">MSKKIRVLVIVASVRPRRRADAVLAWWRAATGPCAEALGVDVEIADLREVHLPFDDEPEEPDTGRYIHEHTRRWSRTVAGADAFVVVTSEHNHSMPASLKNAFDHLAAEWAGKPIAWLSYGNTSAGTRALLSAKQVATTLGLSSVPGDISLHLADWTGDTPPADAARSRRAVRQLERLVAYAQALRPLRGPRIDVGGLAAGLVAHRAQTGDAAELLVLQRCCWVDEAIVNNTLAIAALHEDLDEVSSAIATRRVVVVRRGARLIASVQCWQDGADWRIGRLMVAPDERRRGLARVLLRYAQEQRPPGTRRITLATGAHSRANIALYESEGFEQVRAPADDVIELAKRSDLCNAS</sequence>
<dbReference type="InterPro" id="IPR016181">
    <property type="entry name" value="Acyl_CoA_acyltransferase"/>
</dbReference>
<dbReference type="Pfam" id="PF03358">
    <property type="entry name" value="FMN_red"/>
    <property type="match status" value="1"/>
</dbReference>
<evidence type="ECO:0000313" key="3">
    <source>
        <dbReference type="Proteomes" id="UP001235064"/>
    </source>
</evidence>
<dbReference type="SUPFAM" id="SSF55729">
    <property type="entry name" value="Acyl-CoA N-acyltransferases (Nat)"/>
    <property type="match status" value="1"/>
</dbReference>
<dbReference type="GO" id="GO:0016746">
    <property type="term" value="F:acyltransferase activity"/>
    <property type="evidence" value="ECO:0007669"/>
    <property type="project" value="UniProtKB-KW"/>
</dbReference>
<evidence type="ECO:0000259" key="1">
    <source>
        <dbReference type="PROSITE" id="PS51186"/>
    </source>
</evidence>